<dbReference type="GO" id="GO:0005978">
    <property type="term" value="P:glycogen biosynthetic process"/>
    <property type="evidence" value="ECO:0007669"/>
    <property type="project" value="UniProtKB-KW"/>
</dbReference>
<dbReference type="InterPro" id="IPR029044">
    <property type="entry name" value="Nucleotide-diphossugar_trans"/>
</dbReference>
<dbReference type="Pfam" id="PF00483">
    <property type="entry name" value="NTP_transferase"/>
    <property type="match status" value="1"/>
</dbReference>
<dbReference type="InterPro" id="IPR005835">
    <property type="entry name" value="NTP_transferase_dom"/>
</dbReference>
<keyword evidence="5" id="KW-0808">Transferase</keyword>
<dbReference type="OrthoDB" id="9801810at2"/>
<feature type="domain" description="Glucose-1-phosphate adenylyltransferase/Bifunctional protein GlmU-like C-terminal hexapeptide" evidence="4">
    <location>
        <begin position="296"/>
        <end position="362"/>
    </location>
</feature>
<evidence type="ECO:0000259" key="4">
    <source>
        <dbReference type="Pfam" id="PF24894"/>
    </source>
</evidence>
<dbReference type="InterPro" id="IPR011004">
    <property type="entry name" value="Trimer_LpxA-like_sf"/>
</dbReference>
<sequence length="386" mass="42757">MNNSNKMCALLSNVTTYDNLKPLTDNRPISTLPFDCKYRMIDFPLSSLANANVKDILLTFNEGETQSVYDHIGSGKEWGLSSLGSHFFVYIMQDFLRKKEQGLPFYETQLEFLKKSRAPYTVLIGSKILANVDLQAVLKVHQASGNKVTAVYKKASSDSLNPYDSVLRFDEETGKPLAILHKDLEDPQPTGNLLLNTFICDTDFLSDFIRERHANGDEEFASVNRHIRNHLSKLDGVGVYEYTGYASNIIDIKTYFEANLEMLEPKNFTSLLYGAKPIYTKIKNEVPTFFAETSDVNGSQFGSGCVVKGKVTGSLISRGVNLEENTDIERSLIFAGSTVKAGAQIKNAILDKNVVIEPGVKIIGKPDSEPLVIAKGSRITEDIIAG</sequence>
<name>A0A2R5HJI8_9LACT</name>
<dbReference type="Gene3D" id="3.90.550.10">
    <property type="entry name" value="Spore Coat Polysaccharide Biosynthesis Protein SpsA, Chain A"/>
    <property type="match status" value="1"/>
</dbReference>
<evidence type="ECO:0000313" key="6">
    <source>
        <dbReference type="Proteomes" id="UP000245021"/>
    </source>
</evidence>
<evidence type="ECO:0000259" key="3">
    <source>
        <dbReference type="Pfam" id="PF00483"/>
    </source>
</evidence>
<dbReference type="CDD" id="cd04651">
    <property type="entry name" value="LbH_G1P_AT_C"/>
    <property type="match status" value="1"/>
</dbReference>
<dbReference type="PANTHER" id="PTHR43523">
    <property type="entry name" value="GLUCOSE-1-PHOSPHATE ADENYLYLTRANSFERASE-RELATED"/>
    <property type="match status" value="1"/>
</dbReference>
<protein>
    <submittedName>
        <fullName evidence="5">Glucose-1-phosphate adenylyltransferase</fullName>
    </submittedName>
</protein>
<dbReference type="GO" id="GO:0008878">
    <property type="term" value="F:glucose-1-phosphate adenylyltransferase activity"/>
    <property type="evidence" value="ECO:0007669"/>
    <property type="project" value="InterPro"/>
</dbReference>
<feature type="domain" description="Nucleotidyl transferase" evidence="3">
    <location>
        <begin position="20"/>
        <end position="154"/>
    </location>
</feature>
<evidence type="ECO:0000256" key="2">
    <source>
        <dbReference type="ARBA" id="ARBA00023056"/>
    </source>
</evidence>
<evidence type="ECO:0000313" key="5">
    <source>
        <dbReference type="EMBL" id="GBG96770.1"/>
    </source>
</evidence>
<dbReference type="Proteomes" id="UP000245021">
    <property type="component" value="Unassembled WGS sequence"/>
</dbReference>
<dbReference type="InterPro" id="IPR011832">
    <property type="entry name" value="GlgDAde_trans"/>
</dbReference>
<dbReference type="SUPFAM" id="SSF51161">
    <property type="entry name" value="Trimeric LpxA-like enzymes"/>
    <property type="match status" value="1"/>
</dbReference>
<dbReference type="PANTHER" id="PTHR43523:SF6">
    <property type="entry name" value="GLYCOGEN BIOSYNTHESIS PROTEIN GLGD"/>
    <property type="match status" value="1"/>
</dbReference>
<comment type="similarity">
    <text evidence="1">Belongs to the bacterial/plant glucose-1-phosphate adenylyltransferase family.</text>
</comment>
<evidence type="ECO:0000256" key="1">
    <source>
        <dbReference type="ARBA" id="ARBA00010443"/>
    </source>
</evidence>
<dbReference type="InterPro" id="IPR011831">
    <property type="entry name" value="ADP-Glc_PPase"/>
</dbReference>
<reference evidence="5 6" key="1">
    <citation type="journal article" date="2018" name="Genome Announc.">
        <title>Draft Genome Sequence of Lactococcus sp. Strain NtB2 (JCM 32569), Isolated from the Gut of the Higher Termite Nasutitermes takasagoensis.</title>
        <authorList>
            <person name="Noda S."/>
            <person name="Aihara C."/>
            <person name="Yuki M."/>
            <person name="Ohkuma M."/>
        </authorList>
    </citation>
    <scope>NUCLEOTIDE SEQUENCE [LARGE SCALE GENOMIC DNA]</scope>
    <source>
        <strain evidence="5 6">NtB2</strain>
    </source>
</reference>
<dbReference type="InterPro" id="IPR056818">
    <property type="entry name" value="GlmU/GlgC-like_hexapep"/>
</dbReference>
<dbReference type="SUPFAM" id="SSF53448">
    <property type="entry name" value="Nucleotide-diphospho-sugar transferases"/>
    <property type="match status" value="1"/>
</dbReference>
<keyword evidence="2" id="KW-0320">Glycogen biosynthesis</keyword>
<keyword evidence="6" id="KW-1185">Reference proteome</keyword>
<gene>
    <name evidence="5" type="primary">glgC_2</name>
    <name evidence="5" type="ORF">NtB2_00894</name>
</gene>
<dbReference type="Pfam" id="PF24894">
    <property type="entry name" value="Hexapep_GlmU"/>
    <property type="match status" value="1"/>
</dbReference>
<comment type="caution">
    <text evidence="5">The sequence shown here is derived from an EMBL/GenBank/DDBJ whole genome shotgun (WGS) entry which is preliminary data.</text>
</comment>
<dbReference type="EMBL" id="BFFO01000004">
    <property type="protein sequence ID" value="GBG96770.1"/>
    <property type="molecule type" value="Genomic_DNA"/>
</dbReference>
<dbReference type="NCBIfam" id="TIGR02092">
    <property type="entry name" value="glgD"/>
    <property type="match status" value="1"/>
</dbReference>
<dbReference type="RefSeq" id="WP_109245739.1">
    <property type="nucleotide sequence ID" value="NZ_BFFO01000004.1"/>
</dbReference>
<proteinExistence type="inferred from homology"/>
<organism evidence="5 6">
    <name type="scientific">Lactococcus termiticola</name>
    <dbReference type="NCBI Taxonomy" id="2169526"/>
    <lineage>
        <taxon>Bacteria</taxon>
        <taxon>Bacillati</taxon>
        <taxon>Bacillota</taxon>
        <taxon>Bacilli</taxon>
        <taxon>Lactobacillales</taxon>
        <taxon>Streptococcaceae</taxon>
        <taxon>Lactococcus</taxon>
    </lineage>
</organism>
<keyword evidence="5" id="KW-0548">Nucleotidyltransferase</keyword>
<dbReference type="AlphaFoldDB" id="A0A2R5HJI8"/>
<accession>A0A2R5HJI8</accession>
<dbReference type="Gene3D" id="2.160.10.10">
    <property type="entry name" value="Hexapeptide repeat proteins"/>
    <property type="match status" value="1"/>
</dbReference>